<dbReference type="EMBL" id="FQVI01000010">
    <property type="protein sequence ID" value="SHE98259.1"/>
    <property type="molecule type" value="Genomic_DNA"/>
</dbReference>
<reference evidence="1 2" key="1">
    <citation type="submission" date="2016-11" db="EMBL/GenBank/DDBJ databases">
        <authorList>
            <person name="Jaros S."/>
            <person name="Januszkiewicz K."/>
            <person name="Wedrychowicz H."/>
        </authorList>
    </citation>
    <scope>NUCLEOTIDE SEQUENCE [LARGE SCALE GENOMIC DNA]</scope>
    <source>
        <strain evidence="1 2">DSM 17459</strain>
    </source>
</reference>
<dbReference type="Proteomes" id="UP000184245">
    <property type="component" value="Unassembled WGS sequence"/>
</dbReference>
<evidence type="ECO:0000313" key="1">
    <source>
        <dbReference type="EMBL" id="SHE98259.1"/>
    </source>
</evidence>
<dbReference type="AlphaFoldDB" id="A0A1M4XXU4"/>
<proteinExistence type="predicted"/>
<protein>
    <submittedName>
        <fullName evidence="1">Uncharacterized protein</fullName>
    </submittedName>
</protein>
<keyword evidence="2" id="KW-1185">Reference proteome</keyword>
<accession>A0A1M4XXU4</accession>
<sequence>MYVRMATTILTSIIHKTSAFLFLNDSIHRKYNQNTVPEYDIGQSLFNEITNFVLYIPDFIRIYRQRHRFPGSNTKYA</sequence>
<gene>
    <name evidence="1" type="ORF">SAMN02745158_02139</name>
</gene>
<organism evidence="1 2">
    <name type="scientific">Lactonifactor longoviformis DSM 17459</name>
    <dbReference type="NCBI Taxonomy" id="1122155"/>
    <lineage>
        <taxon>Bacteria</taxon>
        <taxon>Bacillati</taxon>
        <taxon>Bacillota</taxon>
        <taxon>Clostridia</taxon>
        <taxon>Eubacteriales</taxon>
        <taxon>Clostridiaceae</taxon>
        <taxon>Lactonifactor</taxon>
    </lineage>
</organism>
<name>A0A1M4XXU4_9CLOT</name>
<evidence type="ECO:0000313" key="2">
    <source>
        <dbReference type="Proteomes" id="UP000184245"/>
    </source>
</evidence>